<evidence type="ECO:0000256" key="4">
    <source>
        <dbReference type="ARBA" id="ARBA00023136"/>
    </source>
</evidence>
<comment type="subcellular location">
    <subcellularLocation>
        <location evidence="1">Membrane</location>
        <topology evidence="1">Multi-pass membrane protein</topology>
    </subcellularLocation>
</comment>
<keyword evidence="4 5" id="KW-0472">Membrane</keyword>
<evidence type="ECO:0000256" key="2">
    <source>
        <dbReference type="ARBA" id="ARBA00022692"/>
    </source>
</evidence>
<evidence type="ECO:0000313" key="6">
    <source>
        <dbReference type="EMBL" id="KIR37603.1"/>
    </source>
</evidence>
<dbReference type="PANTHER" id="PTHR31465:SF1">
    <property type="entry name" value="PROTEIN RTA1-RELATED"/>
    <property type="match status" value="1"/>
</dbReference>
<keyword evidence="7" id="KW-1185">Reference proteome</keyword>
<evidence type="ECO:0000256" key="3">
    <source>
        <dbReference type="ARBA" id="ARBA00022989"/>
    </source>
</evidence>
<proteinExistence type="predicted"/>
<dbReference type="Pfam" id="PF04479">
    <property type="entry name" value="RTA1"/>
    <property type="match status" value="1"/>
</dbReference>
<dbReference type="GO" id="GO:0016020">
    <property type="term" value="C:membrane"/>
    <property type="evidence" value="ECO:0007669"/>
    <property type="project" value="UniProtKB-SubCell"/>
</dbReference>
<evidence type="ECO:0000256" key="1">
    <source>
        <dbReference type="ARBA" id="ARBA00004141"/>
    </source>
</evidence>
<protein>
    <submittedName>
        <fullName evidence="6">Uncharacterized protein</fullName>
    </submittedName>
</protein>
<dbReference type="AlphaFoldDB" id="A0A0D0TQF1"/>
<accession>A0A0D0TQF1</accession>
<organism evidence="6 7">
    <name type="scientific">Cryptococcus deuterogattii Ram5</name>
    <dbReference type="NCBI Taxonomy" id="1296110"/>
    <lineage>
        <taxon>Eukaryota</taxon>
        <taxon>Fungi</taxon>
        <taxon>Dikarya</taxon>
        <taxon>Basidiomycota</taxon>
        <taxon>Agaricomycotina</taxon>
        <taxon>Tremellomycetes</taxon>
        <taxon>Tremellales</taxon>
        <taxon>Cryptococcaceae</taxon>
        <taxon>Cryptococcus</taxon>
        <taxon>Cryptococcus gattii species complex</taxon>
    </lineage>
</organism>
<evidence type="ECO:0000256" key="5">
    <source>
        <dbReference type="SAM" id="Phobius"/>
    </source>
</evidence>
<dbReference type="InterPro" id="IPR007568">
    <property type="entry name" value="RTA1"/>
</dbReference>
<feature type="transmembrane region" description="Helical" evidence="5">
    <location>
        <begin position="27"/>
        <end position="46"/>
    </location>
</feature>
<dbReference type="EMBL" id="KN847914">
    <property type="protein sequence ID" value="KIR37603.1"/>
    <property type="molecule type" value="Genomic_DNA"/>
</dbReference>
<sequence length="69" mass="7841">MKIRTIYPVIEYAGGSEGLLTENEVCFYILDTIPMLFLVGIFVFVWPPRCIEEPIGITSPLPMTMTNMK</sequence>
<evidence type="ECO:0000313" key="7">
    <source>
        <dbReference type="Proteomes" id="UP000053392"/>
    </source>
</evidence>
<dbReference type="PANTHER" id="PTHR31465">
    <property type="entry name" value="PROTEIN RTA1-RELATED"/>
    <property type="match status" value="1"/>
</dbReference>
<reference evidence="6 7" key="1">
    <citation type="submission" date="2015-01" db="EMBL/GenBank/DDBJ databases">
        <title>The Genome Sequence of Cryptococcus gattii Ram5.</title>
        <authorList>
            <consortium name="The Broad Institute Genomics Platform"/>
            <person name="Cuomo C."/>
            <person name="Litvintseva A."/>
            <person name="Chen Y."/>
            <person name="Heitman J."/>
            <person name="Sun S."/>
            <person name="Springer D."/>
            <person name="Dromer F."/>
            <person name="Young S."/>
            <person name="Zeng Q."/>
            <person name="Gargeya S."/>
            <person name="Abouelleil A."/>
            <person name="Alvarado L."/>
            <person name="Chapman S.B."/>
            <person name="Gainer-Dewar J."/>
            <person name="Goldberg J."/>
            <person name="Griggs A."/>
            <person name="Gujja S."/>
            <person name="Hansen M."/>
            <person name="Howarth C."/>
            <person name="Imamovic A."/>
            <person name="Larimer J."/>
            <person name="Murphy C."/>
            <person name="Naylor J."/>
            <person name="Pearson M."/>
            <person name="Priest M."/>
            <person name="Roberts A."/>
            <person name="Saif S."/>
            <person name="Shea T."/>
            <person name="Sykes S."/>
            <person name="Wortman J."/>
            <person name="Nusbaum C."/>
            <person name="Birren B."/>
        </authorList>
    </citation>
    <scope>NUCLEOTIDE SEQUENCE [LARGE SCALE GENOMIC DNA]</scope>
    <source>
        <strain evidence="6 7">Ram5</strain>
    </source>
</reference>
<name>A0A0D0TQF1_9TREE</name>
<dbReference type="HOGENOM" id="CLU_2775866_0_0_1"/>
<gene>
    <name evidence="6" type="ORF">I313_06326</name>
</gene>
<dbReference type="OrthoDB" id="3358017at2759"/>
<keyword evidence="2 5" id="KW-0812">Transmembrane</keyword>
<keyword evidence="3 5" id="KW-1133">Transmembrane helix</keyword>
<dbReference type="Proteomes" id="UP000053392">
    <property type="component" value="Unassembled WGS sequence"/>
</dbReference>